<dbReference type="GO" id="GO:0008237">
    <property type="term" value="F:metallopeptidase activity"/>
    <property type="evidence" value="ECO:0007669"/>
    <property type="project" value="UniProtKB-KW"/>
</dbReference>
<dbReference type="EMBL" id="JAVRIF010000001">
    <property type="protein sequence ID" value="MDT0602669.1"/>
    <property type="molecule type" value="Genomic_DNA"/>
</dbReference>
<dbReference type="InterPro" id="IPR002725">
    <property type="entry name" value="YgjP-like_metallopeptidase"/>
</dbReference>
<dbReference type="CDD" id="cd07344">
    <property type="entry name" value="M48_yhfN_like"/>
    <property type="match status" value="1"/>
</dbReference>
<dbReference type="EC" id="3.4.-.-" evidence="2"/>
<proteinExistence type="predicted"/>
<dbReference type="Proteomes" id="UP001266357">
    <property type="component" value="Unassembled WGS sequence"/>
</dbReference>
<gene>
    <name evidence="2" type="ORF">RM573_03615</name>
</gene>
<accession>A0ABU2ZY89</accession>
<sequence length="243" mass="28289">MSPTNQVTSKVSEYIDSNGIVAEIKRTNRTKSATITVEQGKVCVVVPRQLEHERITKLLKDKNRWIKEKIALHREAQPKSTKQFVSGESFSYLGRNYRLKVHRGNYQPIKLSHGRFTITLRAGADNPDLIQDSLLSWYKQHAELKFNEKAKRYSKMMGVKFNSVGLKTYKSRWGSCSVEGDITFNWKIIMAPNRIVDYVVLHELCHLIHHDHSPKFWREVERIMPNYAECKDWLKQQGDSLSL</sequence>
<keyword evidence="2" id="KW-0482">Metalloprotease</keyword>
<feature type="domain" description="YgjP-like metallopeptidase" evidence="1">
    <location>
        <begin position="31"/>
        <end position="236"/>
    </location>
</feature>
<comment type="caution">
    <text evidence="2">The sequence shown here is derived from an EMBL/GenBank/DDBJ whole genome shotgun (WGS) entry which is preliminary data.</text>
</comment>
<dbReference type="Gene3D" id="3.30.2010.10">
    <property type="entry name" value="Metalloproteases ('zincins'), catalytic domain"/>
    <property type="match status" value="1"/>
</dbReference>
<name>A0ABU2ZY89_9GAMM</name>
<keyword evidence="2" id="KW-0378">Hydrolase</keyword>
<dbReference type="PANTHER" id="PTHR30399:SF1">
    <property type="entry name" value="UTP PYROPHOSPHATASE"/>
    <property type="match status" value="1"/>
</dbReference>
<protein>
    <submittedName>
        <fullName evidence="2">SprT family zinc-dependent metalloprotease</fullName>
        <ecNumber evidence="2">3.4.-.-</ecNumber>
    </submittedName>
</protein>
<evidence type="ECO:0000313" key="3">
    <source>
        <dbReference type="Proteomes" id="UP001266357"/>
    </source>
</evidence>
<dbReference type="InterPro" id="IPR053136">
    <property type="entry name" value="UTP_pyrophosphatase-like"/>
</dbReference>
<dbReference type="Pfam" id="PF01863">
    <property type="entry name" value="YgjP-like"/>
    <property type="match status" value="1"/>
</dbReference>
<keyword evidence="2" id="KW-0645">Protease</keyword>
<evidence type="ECO:0000259" key="1">
    <source>
        <dbReference type="Pfam" id="PF01863"/>
    </source>
</evidence>
<reference evidence="2 3" key="1">
    <citation type="submission" date="2023-09" db="EMBL/GenBank/DDBJ databases">
        <authorList>
            <person name="Rey-Velasco X."/>
        </authorList>
    </citation>
    <scope>NUCLEOTIDE SEQUENCE [LARGE SCALE GENOMIC DNA]</scope>
    <source>
        <strain evidence="2 3">W431</strain>
    </source>
</reference>
<keyword evidence="3" id="KW-1185">Reference proteome</keyword>
<dbReference type="PANTHER" id="PTHR30399">
    <property type="entry name" value="UNCHARACTERIZED PROTEIN YGJP"/>
    <property type="match status" value="1"/>
</dbReference>
<organism evidence="2 3">
    <name type="scientific">Thalassotalea castellviae</name>
    <dbReference type="NCBI Taxonomy" id="3075612"/>
    <lineage>
        <taxon>Bacteria</taxon>
        <taxon>Pseudomonadati</taxon>
        <taxon>Pseudomonadota</taxon>
        <taxon>Gammaproteobacteria</taxon>
        <taxon>Alteromonadales</taxon>
        <taxon>Colwelliaceae</taxon>
        <taxon>Thalassotalea</taxon>
    </lineage>
</organism>
<evidence type="ECO:0000313" key="2">
    <source>
        <dbReference type="EMBL" id="MDT0602669.1"/>
    </source>
</evidence>
<dbReference type="RefSeq" id="WP_311577318.1">
    <property type="nucleotide sequence ID" value="NZ_JAVRIF010000001.1"/>
</dbReference>